<protein>
    <recommendedName>
        <fullName evidence="3">DUF2252 domain-containing protein</fullName>
    </recommendedName>
</protein>
<dbReference type="Pfam" id="PF10009">
    <property type="entry name" value="DUF2252"/>
    <property type="match status" value="1"/>
</dbReference>
<evidence type="ECO:0000313" key="1">
    <source>
        <dbReference type="EMBL" id="GHD31560.1"/>
    </source>
</evidence>
<dbReference type="AlphaFoldDB" id="A0A919CKR0"/>
<proteinExistence type="predicted"/>
<reference evidence="1 2" key="1">
    <citation type="journal article" date="2014" name="Int. J. Syst. Evol. Microbiol.">
        <title>Complete genome sequence of Corynebacterium casei LMG S-19264T (=DSM 44701T), isolated from a smear-ripened cheese.</title>
        <authorList>
            <consortium name="US DOE Joint Genome Institute (JGI-PGF)"/>
            <person name="Walter F."/>
            <person name="Albersmeier A."/>
            <person name="Kalinowski J."/>
            <person name="Ruckert C."/>
        </authorList>
    </citation>
    <scope>NUCLEOTIDE SEQUENCE [LARGE SCALE GENOMIC DNA]</scope>
    <source>
        <strain evidence="1 2">KCTC 19473</strain>
    </source>
</reference>
<organism evidence="1 2">
    <name type="scientific">Nocardiopsis kunsanensis</name>
    <dbReference type="NCBI Taxonomy" id="141693"/>
    <lineage>
        <taxon>Bacteria</taxon>
        <taxon>Bacillati</taxon>
        <taxon>Actinomycetota</taxon>
        <taxon>Actinomycetes</taxon>
        <taxon>Streptosporangiales</taxon>
        <taxon>Nocardiopsidaceae</taxon>
        <taxon>Nocardiopsis</taxon>
    </lineage>
</organism>
<sequence length="447" mass="50119">MFDVDTPPDSSPERRDHIVRTLESAFSHLMAADPRAFRGKFRKMAADPFAFYRGSACLFYADTIDMADPWVDQRTSRVWIQGDLHAENFGTYMNSEGQLVFDINDFDEAYLGHFTWDLLRFVASIALLGWQKALSDDDISALVPRYVNAYVDQVATFAEHNNDDEFSLRLGNTEGTVHDVLQRARMNSRFKMLRSMTTLDGYEPVFRNGPGVRRLDRDEYERVAAAFGRYVETIPHEQRYNPLAYRIKDIVGKSGFGIGSAGLPAYNVLIEGPTEAWENDFVLSVKQGNIAAPSRVVSDRKIMEQFHHHGHRTAVSQRALQAHADPLLGHTDIDGEGYVVSELSPYVNDLEWDDLTEPADIAPVLDYLGRATAKAHCVSDAHADASLVDGETENAITASLAGKEQEFADWCTGFAHRYAAQVRVDHALFVDSFRNNEITGVRSSDPV</sequence>
<name>A0A919CKR0_9ACTN</name>
<dbReference type="PANTHER" id="PTHR39441">
    <property type="entry name" value="DUF2252 DOMAIN-CONTAINING PROTEIN"/>
    <property type="match status" value="1"/>
</dbReference>
<dbReference type="SUPFAM" id="SSF56112">
    <property type="entry name" value="Protein kinase-like (PK-like)"/>
    <property type="match status" value="1"/>
</dbReference>
<comment type="caution">
    <text evidence="1">The sequence shown here is derived from an EMBL/GenBank/DDBJ whole genome shotgun (WGS) entry which is preliminary data.</text>
</comment>
<dbReference type="Proteomes" id="UP000654947">
    <property type="component" value="Unassembled WGS sequence"/>
</dbReference>
<dbReference type="RefSeq" id="WP_193518324.1">
    <property type="nucleotide sequence ID" value="NZ_BMXL01000021.1"/>
</dbReference>
<dbReference type="InterPro" id="IPR018721">
    <property type="entry name" value="DUF2252"/>
</dbReference>
<gene>
    <name evidence="1" type="ORF">GCM10007147_34440</name>
</gene>
<dbReference type="InterPro" id="IPR011009">
    <property type="entry name" value="Kinase-like_dom_sf"/>
</dbReference>
<evidence type="ECO:0008006" key="3">
    <source>
        <dbReference type="Google" id="ProtNLM"/>
    </source>
</evidence>
<dbReference type="PANTHER" id="PTHR39441:SF1">
    <property type="entry name" value="DUF2252 DOMAIN-CONTAINING PROTEIN"/>
    <property type="match status" value="1"/>
</dbReference>
<accession>A0A919CKR0</accession>
<evidence type="ECO:0000313" key="2">
    <source>
        <dbReference type="Proteomes" id="UP000654947"/>
    </source>
</evidence>
<keyword evidence="2" id="KW-1185">Reference proteome</keyword>
<dbReference type="EMBL" id="BMXL01000021">
    <property type="protein sequence ID" value="GHD31560.1"/>
    <property type="molecule type" value="Genomic_DNA"/>
</dbReference>